<dbReference type="Pfam" id="PF00069">
    <property type="entry name" value="Pkinase"/>
    <property type="match status" value="2"/>
</dbReference>
<dbReference type="PANTHER" id="PTHR43671">
    <property type="entry name" value="SERINE/THREONINE-PROTEIN KINASE NEK"/>
    <property type="match status" value="1"/>
</dbReference>
<dbReference type="eggNOG" id="COG0515">
    <property type="taxonomic scope" value="Bacteria"/>
</dbReference>
<dbReference type="eggNOG" id="COG3903">
    <property type="taxonomic scope" value="Bacteria"/>
</dbReference>
<feature type="region of interest" description="Disordered" evidence="6">
    <location>
        <begin position="570"/>
        <end position="604"/>
    </location>
</feature>
<proteinExistence type="predicted"/>
<dbReference type="STRING" id="502025.Hoch_2767"/>
<dbReference type="EC" id="2.7.11.1" evidence="1"/>
<dbReference type="InterPro" id="IPR027417">
    <property type="entry name" value="P-loop_NTPase"/>
</dbReference>
<reference evidence="8 9" key="1">
    <citation type="journal article" date="2010" name="Stand. Genomic Sci.">
        <title>Complete genome sequence of Haliangium ochraceum type strain (SMP-2).</title>
        <authorList>
            <consortium name="US DOE Joint Genome Institute (JGI-PGF)"/>
            <person name="Ivanova N."/>
            <person name="Daum C."/>
            <person name="Lang E."/>
            <person name="Abt B."/>
            <person name="Kopitz M."/>
            <person name="Saunders E."/>
            <person name="Lapidus A."/>
            <person name="Lucas S."/>
            <person name="Glavina Del Rio T."/>
            <person name="Nolan M."/>
            <person name="Tice H."/>
            <person name="Copeland A."/>
            <person name="Cheng J.F."/>
            <person name="Chen F."/>
            <person name="Bruce D."/>
            <person name="Goodwin L."/>
            <person name="Pitluck S."/>
            <person name="Mavromatis K."/>
            <person name="Pati A."/>
            <person name="Mikhailova N."/>
            <person name="Chen A."/>
            <person name="Palaniappan K."/>
            <person name="Land M."/>
            <person name="Hauser L."/>
            <person name="Chang Y.J."/>
            <person name="Jeffries C.D."/>
            <person name="Detter J.C."/>
            <person name="Brettin T."/>
            <person name="Rohde M."/>
            <person name="Goker M."/>
            <person name="Bristow J."/>
            <person name="Markowitz V."/>
            <person name="Eisen J.A."/>
            <person name="Hugenholtz P."/>
            <person name="Kyrpides N.C."/>
            <person name="Klenk H.P."/>
        </authorList>
    </citation>
    <scope>NUCLEOTIDE SEQUENCE [LARGE SCALE GENOMIC DNA]</scope>
    <source>
        <strain evidence="9">DSM 14365 / CIP 107738 / JCM 11303 / AJ 13395 / SMP-2</strain>
    </source>
</reference>
<evidence type="ECO:0000313" key="8">
    <source>
        <dbReference type="EMBL" id="ACY15295.1"/>
    </source>
</evidence>
<dbReference type="Pfam" id="PF13191">
    <property type="entry name" value="AAA_16"/>
    <property type="match status" value="1"/>
</dbReference>
<accession>D0LNB8</accession>
<dbReference type="PROSITE" id="PS50011">
    <property type="entry name" value="PROTEIN_KINASE_DOM"/>
    <property type="match status" value="1"/>
</dbReference>
<dbReference type="PANTHER" id="PTHR43671:SF13">
    <property type="entry name" value="SERINE_THREONINE-PROTEIN KINASE NEK2"/>
    <property type="match status" value="1"/>
</dbReference>
<dbReference type="Gene3D" id="1.10.510.10">
    <property type="entry name" value="Transferase(Phosphotransferase) domain 1"/>
    <property type="match status" value="2"/>
</dbReference>
<evidence type="ECO:0000313" key="9">
    <source>
        <dbReference type="Proteomes" id="UP000001880"/>
    </source>
</evidence>
<dbReference type="eggNOG" id="COG3899">
    <property type="taxonomic scope" value="Bacteria"/>
</dbReference>
<evidence type="ECO:0000256" key="5">
    <source>
        <dbReference type="ARBA" id="ARBA00022840"/>
    </source>
</evidence>
<gene>
    <name evidence="8" type="ordered locus">Hoch_2767</name>
</gene>
<dbReference type="KEGG" id="hoh:Hoch_2767"/>
<name>D0LNB8_HALO1</name>
<sequence length="1514" mass="164130">MTYYLAMGAPSEPGADFSGNLRFERVRRIGAGGIGLVFEAIDREYGTRVAVKTLQRLDGEALLRFKNEFRMLQGLHHPNLVRLGELFEERGHWFFTMELLDGVDFMSHVTDSPPADAAQAQAQGTGTLPSSRLRPSAQGTTREARAHIAGPGNAEPSTVVLASDALERIATAAQRQPDRGGDGPMIGHRFDEGKLREALRQLSEGLCALHRGGMVHRDIKPQNVMVCDGRVVLLDFGLVGEERPWHRHDSDEGLVLGTPTYMAPEQAAGQAATPASDWYGVGTMLYQALTGRRPYDGHVSQVLLEKQCRDPVPPSRRVLEPERVPRDLELLCMRMLMRAPEDRPSGAEILEHFAGSAAPVLGEGTMPLSAPMLSVGRDIELIGRSGEMDALRQAFASSGEGHAALALVRGSSGMGKSSLIQHFAREVRDRHHALVLRGRCYEREAVPYKALDGVIDELSRYLHRLRAAVVAAARPPGDGDFEARAQSTDSAGRGRVRRASGSSAGPGRSWREGNSLRDSSTGGGGKRPSDIGLDRELGAGVDEAVRDLLAPEFGVLARLFPVLDGVCDTRARTAPETPSGARTQRAPSEERAGLAPAGDSRDPTELRQQAFAALKLLFTRIAALRPLVVVIDDLQWGDSDSAALLAELLSPPGAPGLLLIASYRSEEEERPFIRSLRARLASEMSERALRDIHVGPLSEEDSNHLAATLWQRLQRRARRARAKSGGDEDGCPTLAEHGATAKAEPCADPPADAQAAQDALAQAVRVGTHDCAGSPFFIGEILRYLASAPLGSEAGLSDAEDVHGRISLERVLRERRQQLPADARALLDVVAVAGRPLPQRVALRAAGRSSAEAEALSALRIGHFVRTRGPGLADAVEVYHDRIREAVLAELGASDLRALHAALADALEEAGSDDAEMLTTHLMGAGRRDHATEYALQAAGNAERALAFDRAARMLRLVLDARDWPIGEQHALQLRLGEALGNAGRGAESARAYLAAAEAAAQEMVEDEQHEPGVPFGEDTTEETLTLVAPSIGAGASTGASTALVSVYSDAASDMALECRRLAAEQMLRSGDFKGGFSLLAKLMRSRGLLVPRTRLTTLLSLLWHRLRLRLRGRGYRARPRHQVPQRGRERAALLWSGALAISAVDLLRGAELTTRSSLIALQQGDEARLACSLAIEAGHEVSRGGRHAHRAVKLLRRAAKLARRTEDPLALGFVSLAQGLNAMLTGRWRLAQTRLASAEAMFREQCIGAAWEQTVAQMFRSLVLYYLGAWEEIGASARLSLRRAAERGDRYTEAALDSVVIYGFLWRDDIDGARRAIAQGERHQDASGFHLPHYLHLLAKVQVELYAGEVERAWDTVDERWGPLRRSLLRRVQMTRVESTHMRARCALALAARNAARRPRLLRTADRAAAALDRERTPWAAALASLLHAAVASLRGDRASALRLLEIAEHELEQREMPLFALAARRQRGRLLGGTSGSAMVHRADAEMNARGVVNPAAVAETLAPGFVLTQLP</sequence>
<dbReference type="InterPro" id="IPR011009">
    <property type="entry name" value="Kinase-like_dom_sf"/>
</dbReference>
<dbReference type="SUPFAM" id="SSF56112">
    <property type="entry name" value="Protein kinase-like (PK-like)"/>
    <property type="match status" value="1"/>
</dbReference>
<dbReference type="SUPFAM" id="SSF52540">
    <property type="entry name" value="P-loop containing nucleoside triphosphate hydrolases"/>
    <property type="match status" value="1"/>
</dbReference>
<dbReference type="InterPro" id="IPR050660">
    <property type="entry name" value="NEK_Ser/Thr_kinase"/>
</dbReference>
<keyword evidence="3" id="KW-0547">Nucleotide-binding</keyword>
<dbReference type="InterPro" id="IPR000719">
    <property type="entry name" value="Prot_kinase_dom"/>
</dbReference>
<dbReference type="GO" id="GO:0004674">
    <property type="term" value="F:protein serine/threonine kinase activity"/>
    <property type="evidence" value="ECO:0007669"/>
    <property type="project" value="UniProtKB-KW"/>
</dbReference>
<dbReference type="Proteomes" id="UP000001880">
    <property type="component" value="Chromosome"/>
</dbReference>
<keyword evidence="2" id="KW-0808">Transferase</keyword>
<feature type="compositionally biased region" description="Low complexity" evidence="6">
    <location>
        <begin position="499"/>
        <end position="508"/>
    </location>
</feature>
<evidence type="ECO:0000256" key="4">
    <source>
        <dbReference type="ARBA" id="ARBA00022777"/>
    </source>
</evidence>
<feature type="region of interest" description="Disordered" evidence="6">
    <location>
        <begin position="476"/>
        <end position="534"/>
    </location>
</feature>
<evidence type="ECO:0000259" key="7">
    <source>
        <dbReference type="PROSITE" id="PS50011"/>
    </source>
</evidence>
<evidence type="ECO:0000256" key="2">
    <source>
        <dbReference type="ARBA" id="ARBA00022679"/>
    </source>
</evidence>
<keyword evidence="5" id="KW-0067">ATP-binding</keyword>
<dbReference type="PROSITE" id="PS00108">
    <property type="entry name" value="PROTEIN_KINASE_ST"/>
    <property type="match status" value="1"/>
</dbReference>
<evidence type="ECO:0000256" key="1">
    <source>
        <dbReference type="ARBA" id="ARBA00012513"/>
    </source>
</evidence>
<dbReference type="CDD" id="cd14014">
    <property type="entry name" value="STKc_PknB_like"/>
    <property type="match status" value="1"/>
</dbReference>
<feature type="region of interest" description="Disordered" evidence="6">
    <location>
        <begin position="111"/>
        <end position="156"/>
    </location>
</feature>
<dbReference type="InterPro" id="IPR008271">
    <property type="entry name" value="Ser/Thr_kinase_AS"/>
</dbReference>
<keyword evidence="4 8" id="KW-0418">Kinase</keyword>
<dbReference type="HOGENOM" id="CLU_006404_0_0_7"/>
<evidence type="ECO:0000256" key="6">
    <source>
        <dbReference type="SAM" id="MobiDB-lite"/>
    </source>
</evidence>
<feature type="domain" description="Protein kinase" evidence="7">
    <location>
        <begin position="23"/>
        <end position="361"/>
    </location>
</feature>
<dbReference type="GO" id="GO:0005524">
    <property type="term" value="F:ATP binding"/>
    <property type="evidence" value="ECO:0007669"/>
    <property type="project" value="UniProtKB-KW"/>
</dbReference>
<keyword evidence="8" id="KW-0723">Serine/threonine-protein kinase</keyword>
<dbReference type="InterPro" id="IPR041664">
    <property type="entry name" value="AAA_16"/>
</dbReference>
<organism evidence="8 9">
    <name type="scientific">Haliangium ochraceum (strain DSM 14365 / JCM 11303 / SMP-2)</name>
    <dbReference type="NCBI Taxonomy" id="502025"/>
    <lineage>
        <taxon>Bacteria</taxon>
        <taxon>Pseudomonadati</taxon>
        <taxon>Myxococcota</taxon>
        <taxon>Polyangia</taxon>
        <taxon>Haliangiales</taxon>
        <taxon>Kofleriaceae</taxon>
        <taxon>Haliangium</taxon>
    </lineage>
</organism>
<evidence type="ECO:0000256" key="3">
    <source>
        <dbReference type="ARBA" id="ARBA00022741"/>
    </source>
</evidence>
<dbReference type="SMART" id="SM00220">
    <property type="entry name" value="S_TKc"/>
    <property type="match status" value="1"/>
</dbReference>
<dbReference type="EMBL" id="CP001804">
    <property type="protein sequence ID" value="ACY15295.1"/>
    <property type="molecule type" value="Genomic_DNA"/>
</dbReference>
<protein>
    <recommendedName>
        <fullName evidence="1">non-specific serine/threonine protein kinase</fullName>
        <ecNumber evidence="1">2.7.11.1</ecNumber>
    </recommendedName>
</protein>
<keyword evidence="9" id="KW-1185">Reference proteome</keyword>